<dbReference type="RefSeq" id="XP_060330675.1">
    <property type="nucleotide sequence ID" value="XM_060473143.1"/>
</dbReference>
<comment type="caution">
    <text evidence="1">The sequence shown here is derived from an EMBL/GenBank/DDBJ whole genome shotgun (WGS) entry which is preliminary data.</text>
</comment>
<keyword evidence="2" id="KW-1185">Reference proteome</keyword>
<gene>
    <name evidence="1" type="ORF">EV420DRAFT_1542078</name>
</gene>
<protein>
    <submittedName>
        <fullName evidence="1">Uncharacterized protein</fullName>
    </submittedName>
</protein>
<accession>A0AA39N5V1</accession>
<reference evidence="1" key="1">
    <citation type="submission" date="2023-06" db="EMBL/GenBank/DDBJ databases">
        <authorList>
            <consortium name="Lawrence Berkeley National Laboratory"/>
            <person name="Ahrendt S."/>
            <person name="Sahu N."/>
            <person name="Indic B."/>
            <person name="Wong-Bajracharya J."/>
            <person name="Merenyi Z."/>
            <person name="Ke H.-M."/>
            <person name="Monk M."/>
            <person name="Kocsube S."/>
            <person name="Drula E."/>
            <person name="Lipzen A."/>
            <person name="Balint B."/>
            <person name="Henrissat B."/>
            <person name="Andreopoulos B."/>
            <person name="Martin F.M."/>
            <person name="Harder C.B."/>
            <person name="Rigling D."/>
            <person name="Ford K.L."/>
            <person name="Foster G.D."/>
            <person name="Pangilinan J."/>
            <person name="Papanicolaou A."/>
            <person name="Barry K."/>
            <person name="LaButti K."/>
            <person name="Viragh M."/>
            <person name="Koriabine M."/>
            <person name="Yan M."/>
            <person name="Riley R."/>
            <person name="Champramary S."/>
            <person name="Plett K.L."/>
            <person name="Tsai I.J."/>
            <person name="Slot J."/>
            <person name="Sipos G."/>
            <person name="Plett J."/>
            <person name="Nagy L.G."/>
            <person name="Grigoriev I.V."/>
        </authorList>
    </citation>
    <scope>NUCLEOTIDE SEQUENCE</scope>
    <source>
        <strain evidence="1">CCBAS 213</strain>
    </source>
</reference>
<dbReference type="GeneID" id="85356691"/>
<evidence type="ECO:0000313" key="1">
    <source>
        <dbReference type="EMBL" id="KAK0458405.1"/>
    </source>
</evidence>
<name>A0AA39N5V1_ARMTA</name>
<dbReference type="Proteomes" id="UP001175211">
    <property type="component" value="Unassembled WGS sequence"/>
</dbReference>
<sequence length="242" mass="26306">MSLSPLTALPPRGQCTQVIDNVQHCHCPCFTPPASILLDQNICGLCGHGIHSHVDYVSMVVDHYPQTQCAAYVQKTPLTQCCTCEAWLSDHVAINNWFRSVEPRNVMGNFSDIDGPSSDANAIRFSNDAINNPSTPSFIMSSPSASSDTITFFHDANLVLSTGAPIFSPSTNSAPSDIQSDITQTQAYASDHHSVQYPDHFINSYTRQPDGDAADESLYYHNDPNVIYSATPDADAWPGSHA</sequence>
<organism evidence="1 2">
    <name type="scientific">Armillaria tabescens</name>
    <name type="common">Ringless honey mushroom</name>
    <name type="synonym">Agaricus tabescens</name>
    <dbReference type="NCBI Taxonomy" id="1929756"/>
    <lineage>
        <taxon>Eukaryota</taxon>
        <taxon>Fungi</taxon>
        <taxon>Dikarya</taxon>
        <taxon>Basidiomycota</taxon>
        <taxon>Agaricomycotina</taxon>
        <taxon>Agaricomycetes</taxon>
        <taxon>Agaricomycetidae</taxon>
        <taxon>Agaricales</taxon>
        <taxon>Marasmiineae</taxon>
        <taxon>Physalacriaceae</taxon>
        <taxon>Desarmillaria</taxon>
    </lineage>
</organism>
<dbReference type="EMBL" id="JAUEPS010000017">
    <property type="protein sequence ID" value="KAK0458405.1"/>
    <property type="molecule type" value="Genomic_DNA"/>
</dbReference>
<proteinExistence type="predicted"/>
<evidence type="ECO:0000313" key="2">
    <source>
        <dbReference type="Proteomes" id="UP001175211"/>
    </source>
</evidence>
<dbReference type="AlphaFoldDB" id="A0AA39N5V1"/>